<dbReference type="GO" id="GO:0006629">
    <property type="term" value="P:lipid metabolic process"/>
    <property type="evidence" value="ECO:0007669"/>
    <property type="project" value="InterPro"/>
</dbReference>
<name>A0A1E5L4H1_9FIRM</name>
<dbReference type="STRING" id="1390249.BHU72_07285"/>
<reference evidence="2 3" key="1">
    <citation type="submission" date="2016-09" db="EMBL/GenBank/DDBJ databases">
        <title>Desulfuribacillus arsenicus sp. nov., an obligately anaerobic, dissimilatory arsenic- and antimonate-reducing bacterium isolated from anoxic sediments.</title>
        <authorList>
            <person name="Abin C.A."/>
            <person name="Hollibaugh J.T."/>
        </authorList>
    </citation>
    <scope>NUCLEOTIDE SEQUENCE [LARGE SCALE GENOMIC DNA]</scope>
    <source>
        <strain evidence="2 3">MLFW-2</strain>
    </source>
</reference>
<evidence type="ECO:0000313" key="2">
    <source>
        <dbReference type="EMBL" id="OEH84986.1"/>
    </source>
</evidence>
<dbReference type="InterPro" id="IPR017946">
    <property type="entry name" value="PLC-like_Pdiesterase_TIM-brl"/>
</dbReference>
<organism evidence="2 3">
    <name type="scientific">Desulfuribacillus stibiiarsenatis</name>
    <dbReference type="NCBI Taxonomy" id="1390249"/>
    <lineage>
        <taxon>Bacteria</taxon>
        <taxon>Bacillati</taxon>
        <taxon>Bacillota</taxon>
        <taxon>Desulfuribacillia</taxon>
        <taxon>Desulfuribacillales</taxon>
        <taxon>Desulfuribacillaceae</taxon>
        <taxon>Desulfuribacillus</taxon>
    </lineage>
</organism>
<evidence type="ECO:0000259" key="1">
    <source>
        <dbReference type="PROSITE" id="PS51704"/>
    </source>
</evidence>
<dbReference type="SUPFAM" id="SSF51695">
    <property type="entry name" value="PLC-like phosphodiesterases"/>
    <property type="match status" value="1"/>
</dbReference>
<dbReference type="AlphaFoldDB" id="A0A1E5L4H1"/>
<dbReference type="InterPro" id="IPR030395">
    <property type="entry name" value="GP_PDE_dom"/>
</dbReference>
<dbReference type="Proteomes" id="UP000095255">
    <property type="component" value="Unassembled WGS sequence"/>
</dbReference>
<comment type="caution">
    <text evidence="2">The sequence shown here is derived from an EMBL/GenBank/DDBJ whole genome shotgun (WGS) entry which is preliminary data.</text>
</comment>
<proteinExistence type="predicted"/>
<dbReference type="EMBL" id="MJAT01000035">
    <property type="protein sequence ID" value="OEH84986.1"/>
    <property type="molecule type" value="Genomic_DNA"/>
</dbReference>
<dbReference type="PANTHER" id="PTHR46211">
    <property type="entry name" value="GLYCEROPHOSPHORYL DIESTER PHOSPHODIESTERASE"/>
    <property type="match status" value="1"/>
</dbReference>
<dbReference type="RefSeq" id="WP_069702721.1">
    <property type="nucleotide sequence ID" value="NZ_MJAT01000035.1"/>
</dbReference>
<sequence length="244" mass="28125">MNICMAHRGWSSIAPENTMAAIELAVNDTRIQAVEIDVHLTKDNIPVVIHDYTLNRTTNGKGFVKQYTYDEIRYLDAGSWFSEEFRGQRIPTLEEVLLLVRGRCHLNIEIKSLAPDYRQIEQPIISLIDRYRMSDEVMITSFNHELIRYINLSQRNRVTTGIIVAGRPLLLPAQLIRSRANVLSMEYPFITKEMVDALLSRNYQVVAWTVDDPEDIASLMQMSPGVQICTNCPQNMFPFMNRME</sequence>
<evidence type="ECO:0000313" key="3">
    <source>
        <dbReference type="Proteomes" id="UP000095255"/>
    </source>
</evidence>
<dbReference type="PROSITE" id="PS51704">
    <property type="entry name" value="GP_PDE"/>
    <property type="match status" value="1"/>
</dbReference>
<dbReference type="OrthoDB" id="384721at2"/>
<dbReference type="PANTHER" id="PTHR46211:SF14">
    <property type="entry name" value="GLYCEROPHOSPHODIESTER PHOSPHODIESTERASE"/>
    <property type="match status" value="1"/>
</dbReference>
<keyword evidence="3" id="KW-1185">Reference proteome</keyword>
<accession>A0A1E5L4H1</accession>
<protein>
    <submittedName>
        <fullName evidence="2">Glycerophosphodiester phosphodiesterase</fullName>
    </submittedName>
</protein>
<dbReference type="Gene3D" id="3.20.20.190">
    <property type="entry name" value="Phosphatidylinositol (PI) phosphodiesterase"/>
    <property type="match status" value="1"/>
</dbReference>
<feature type="domain" description="GP-PDE" evidence="1">
    <location>
        <begin position="2"/>
        <end position="244"/>
    </location>
</feature>
<dbReference type="Pfam" id="PF03009">
    <property type="entry name" value="GDPD"/>
    <property type="match status" value="1"/>
</dbReference>
<gene>
    <name evidence="2" type="ORF">BHU72_07285</name>
</gene>
<dbReference type="GO" id="GO:0008081">
    <property type="term" value="F:phosphoric diester hydrolase activity"/>
    <property type="evidence" value="ECO:0007669"/>
    <property type="project" value="InterPro"/>
</dbReference>